<proteinExistence type="predicted"/>
<reference evidence="2 3" key="1">
    <citation type="submission" date="2023-02" db="EMBL/GenBank/DDBJ databases">
        <title>LHISI_Scaffold_Assembly.</title>
        <authorList>
            <person name="Stuart O.P."/>
            <person name="Cleave R."/>
            <person name="Magrath M.J.L."/>
            <person name="Mikheyev A.S."/>
        </authorList>
    </citation>
    <scope>NUCLEOTIDE SEQUENCE [LARGE SCALE GENOMIC DNA]</scope>
    <source>
        <strain evidence="2">Daus_M_001</strain>
        <tissue evidence="2">Leg muscle</tissue>
    </source>
</reference>
<organism evidence="2 3">
    <name type="scientific">Dryococelus australis</name>
    <dbReference type="NCBI Taxonomy" id="614101"/>
    <lineage>
        <taxon>Eukaryota</taxon>
        <taxon>Metazoa</taxon>
        <taxon>Ecdysozoa</taxon>
        <taxon>Arthropoda</taxon>
        <taxon>Hexapoda</taxon>
        <taxon>Insecta</taxon>
        <taxon>Pterygota</taxon>
        <taxon>Neoptera</taxon>
        <taxon>Polyneoptera</taxon>
        <taxon>Phasmatodea</taxon>
        <taxon>Verophasmatodea</taxon>
        <taxon>Anareolatae</taxon>
        <taxon>Phasmatidae</taxon>
        <taxon>Eurycanthinae</taxon>
        <taxon>Dryococelus</taxon>
    </lineage>
</organism>
<dbReference type="Proteomes" id="UP001159363">
    <property type="component" value="Chromosome 13"/>
</dbReference>
<dbReference type="EMBL" id="JARBHB010000014">
    <property type="protein sequence ID" value="KAJ8869327.1"/>
    <property type="molecule type" value="Genomic_DNA"/>
</dbReference>
<evidence type="ECO:0000256" key="1">
    <source>
        <dbReference type="SAM" id="MobiDB-lite"/>
    </source>
</evidence>
<protein>
    <submittedName>
        <fullName evidence="2">Uncharacterized protein</fullName>
    </submittedName>
</protein>
<comment type="caution">
    <text evidence="2">The sequence shown here is derived from an EMBL/GenBank/DDBJ whole genome shotgun (WGS) entry which is preliminary data.</text>
</comment>
<evidence type="ECO:0000313" key="3">
    <source>
        <dbReference type="Proteomes" id="UP001159363"/>
    </source>
</evidence>
<keyword evidence="3" id="KW-1185">Reference proteome</keyword>
<gene>
    <name evidence="2" type="ORF">PR048_030902</name>
</gene>
<sequence length="803" mass="91834">MPKKVEKEGITSFRKSCKRSSSKEMAEIVGFRFSRPPYTELVPIHRCQRYWAHVIQYAHQNICRGAWGEKRRGTKSLGSRLSIVLRRGSTSSPVHRGATVAERLARSPPTKANRVQFPPGSPDSRKWESCRTMPLVGEFSLESPVSPPLHFRATPYPFQSPSWALKTSLLRAAQISSLTLCSELFDPGLCVLTTKSLHVPNYRLFTLRSQKSGQVRRLRQTENESNIVYQYRKCGTGSIIVVRVVTVCERRHGSVAVPRVYRYKAGEWLAGWLSCPKVRSTCAVLYRHNHLHPAPVLFRFCALPLRFLPRRASFVDTVSLPWLPAAVCGLCVSLTCLKAPGYWLQLRHLNRKSHEVNFVSCVWRLGSILQSSSEVCVLFVDQHTGHFEDQHTGHTFNSPVEKLVDIVKQTLQRSSSDLQCSLYRGQPIHRDRNISRVHFRTRYVYTEAIGSQFIRHALDDSEPIAKSSEYQHWLPYAYRSLNWRVFPIPNYTIKNLIVKGAATLHISAGGYVPLHRARQRLPGFPAIHSRYVTPSSCCHLQAVHGKVPPLEDHLFFWKRFQDNVYSKTLELRSVLAIGKKMSPDKDTWPITKGKLHVCHRTLESIFLVNLFAKNSRVNMDERKLALMGADCPTRGTEGFYEVRRNGVGDGRLPRKPTHPASVRHSPHMRTLCSWVSSRGNTALKVDDRHDVMLFGLSVDRRMSKVMRPMTLFIFHKAEDYTTCIQVDLQQSFQSAHLTVSMEQRRIEMCVEKGRSRENPPTSDIVRLYSHLQKSGVNRPRFELGSSWWEARSLTSQPTWALKP</sequence>
<evidence type="ECO:0000313" key="2">
    <source>
        <dbReference type="EMBL" id="KAJ8869327.1"/>
    </source>
</evidence>
<name>A0ABQ9GAX7_9NEOP</name>
<accession>A0ABQ9GAX7</accession>
<feature type="region of interest" description="Disordered" evidence="1">
    <location>
        <begin position="104"/>
        <end position="126"/>
    </location>
</feature>